<dbReference type="GO" id="GO:0005737">
    <property type="term" value="C:cytoplasm"/>
    <property type="evidence" value="ECO:0007669"/>
    <property type="project" value="UniProtKB-ARBA"/>
</dbReference>
<dbReference type="GO" id="GO:0008097">
    <property type="term" value="F:5S rRNA binding"/>
    <property type="evidence" value="ECO:0007669"/>
    <property type="project" value="TreeGrafter"/>
</dbReference>
<keyword evidence="4 7" id="KW-0689">Ribosomal protein</keyword>
<dbReference type="PANTHER" id="PTHR12899:SF3">
    <property type="entry name" value="LARGE RIBOSOMAL SUBUNIT PROTEIN UL18M"/>
    <property type="match status" value="1"/>
</dbReference>
<gene>
    <name evidence="7" type="primary">rplR</name>
    <name evidence="8" type="ORF">A2713_02095</name>
</gene>
<dbReference type="InterPro" id="IPR057268">
    <property type="entry name" value="Ribosomal_L18"/>
</dbReference>
<dbReference type="AlphaFoldDB" id="A0A1F4UQ09"/>
<evidence type="ECO:0000256" key="6">
    <source>
        <dbReference type="ARBA" id="ARBA00035197"/>
    </source>
</evidence>
<dbReference type="EMBL" id="MEUX01000023">
    <property type="protein sequence ID" value="OGC47006.1"/>
    <property type="molecule type" value="Genomic_DNA"/>
</dbReference>
<dbReference type="CDD" id="cd00432">
    <property type="entry name" value="Ribosomal_L18_L5e"/>
    <property type="match status" value="1"/>
</dbReference>
<protein>
    <recommendedName>
        <fullName evidence="6 7">Large ribosomal subunit protein uL18</fullName>
    </recommendedName>
</protein>
<dbReference type="InterPro" id="IPR005484">
    <property type="entry name" value="Ribosomal_uL18_bac/plant/anim"/>
</dbReference>
<keyword evidence="3 7" id="KW-0694">RNA-binding</keyword>
<proteinExistence type="inferred from homology"/>
<dbReference type="InterPro" id="IPR004389">
    <property type="entry name" value="Ribosomal_uL18_bac-type"/>
</dbReference>
<comment type="caution">
    <text evidence="8">The sequence shown here is derived from an EMBL/GenBank/DDBJ whole genome shotgun (WGS) entry which is preliminary data.</text>
</comment>
<evidence type="ECO:0000256" key="7">
    <source>
        <dbReference type="HAMAP-Rule" id="MF_01337"/>
    </source>
</evidence>
<evidence type="ECO:0000256" key="5">
    <source>
        <dbReference type="ARBA" id="ARBA00023274"/>
    </source>
</evidence>
<dbReference type="Proteomes" id="UP000176444">
    <property type="component" value="Unassembled WGS sequence"/>
</dbReference>
<comment type="function">
    <text evidence="7">This is one of the proteins that bind and probably mediate the attachment of the 5S RNA into the large ribosomal subunit, where it forms part of the central protuberance.</text>
</comment>
<sequence>MIIKSAKERRKFKVRSKISGTLEIPRISVFRSNKFIYAQAIDDVSANTIASCASKVIKSEVEIKTKLNLALETGKKLGESLKKLSVKKAVFDRGSYRYHGRVGKIAEGLRSSGILF</sequence>
<dbReference type="GO" id="GO:0005840">
    <property type="term" value="C:ribosome"/>
    <property type="evidence" value="ECO:0007669"/>
    <property type="project" value="UniProtKB-KW"/>
</dbReference>
<keyword evidence="2 7" id="KW-0699">rRNA-binding</keyword>
<dbReference type="Gene3D" id="3.30.420.100">
    <property type="match status" value="1"/>
</dbReference>
<evidence type="ECO:0000256" key="1">
    <source>
        <dbReference type="ARBA" id="ARBA00007116"/>
    </source>
</evidence>
<evidence type="ECO:0000313" key="8">
    <source>
        <dbReference type="EMBL" id="OGC47006.1"/>
    </source>
</evidence>
<keyword evidence="5 7" id="KW-0687">Ribonucleoprotein</keyword>
<comment type="similarity">
    <text evidence="1 7">Belongs to the universal ribosomal protein uL18 family.</text>
</comment>
<dbReference type="HAMAP" id="MF_01337_B">
    <property type="entry name" value="Ribosomal_uL18_B"/>
    <property type="match status" value="1"/>
</dbReference>
<dbReference type="GO" id="GO:1990904">
    <property type="term" value="C:ribonucleoprotein complex"/>
    <property type="evidence" value="ECO:0007669"/>
    <property type="project" value="UniProtKB-KW"/>
</dbReference>
<dbReference type="NCBIfam" id="TIGR00060">
    <property type="entry name" value="L18_bact"/>
    <property type="match status" value="1"/>
</dbReference>
<dbReference type="PANTHER" id="PTHR12899">
    <property type="entry name" value="39S RIBOSOMAL PROTEIN L18, MITOCHONDRIAL"/>
    <property type="match status" value="1"/>
</dbReference>
<dbReference type="GO" id="GO:0006412">
    <property type="term" value="P:translation"/>
    <property type="evidence" value="ECO:0007669"/>
    <property type="project" value="UniProtKB-UniRule"/>
</dbReference>
<organism evidence="8 9">
    <name type="scientific">candidate division WWE3 bacterium RIFCSPHIGHO2_01_FULL_35_17</name>
    <dbReference type="NCBI Taxonomy" id="1802614"/>
    <lineage>
        <taxon>Bacteria</taxon>
        <taxon>Katanobacteria</taxon>
    </lineage>
</organism>
<name>A0A1F4UQ09_UNCKA</name>
<evidence type="ECO:0000313" key="9">
    <source>
        <dbReference type="Proteomes" id="UP000176444"/>
    </source>
</evidence>
<reference evidence="8 9" key="1">
    <citation type="journal article" date="2016" name="Nat. Commun.">
        <title>Thousands of microbial genomes shed light on interconnected biogeochemical processes in an aquifer system.</title>
        <authorList>
            <person name="Anantharaman K."/>
            <person name="Brown C.T."/>
            <person name="Hug L.A."/>
            <person name="Sharon I."/>
            <person name="Castelle C.J."/>
            <person name="Probst A.J."/>
            <person name="Thomas B.C."/>
            <person name="Singh A."/>
            <person name="Wilkins M.J."/>
            <person name="Karaoz U."/>
            <person name="Brodie E.L."/>
            <person name="Williams K.H."/>
            <person name="Hubbard S.S."/>
            <person name="Banfield J.F."/>
        </authorList>
    </citation>
    <scope>NUCLEOTIDE SEQUENCE [LARGE SCALE GENOMIC DNA]</scope>
</reference>
<dbReference type="GO" id="GO:0003735">
    <property type="term" value="F:structural constituent of ribosome"/>
    <property type="evidence" value="ECO:0007669"/>
    <property type="project" value="InterPro"/>
</dbReference>
<comment type="subunit">
    <text evidence="7">Part of the 50S ribosomal subunit; part of the 5S rRNA/L5/L18/L25 subcomplex. Contacts the 5S and 23S rRNAs.</text>
</comment>
<evidence type="ECO:0000256" key="2">
    <source>
        <dbReference type="ARBA" id="ARBA00022730"/>
    </source>
</evidence>
<dbReference type="SUPFAM" id="SSF53137">
    <property type="entry name" value="Translational machinery components"/>
    <property type="match status" value="1"/>
</dbReference>
<evidence type="ECO:0000256" key="3">
    <source>
        <dbReference type="ARBA" id="ARBA00022884"/>
    </source>
</evidence>
<evidence type="ECO:0000256" key="4">
    <source>
        <dbReference type="ARBA" id="ARBA00022980"/>
    </source>
</evidence>
<dbReference type="Pfam" id="PF00861">
    <property type="entry name" value="Ribosomal_L18p"/>
    <property type="match status" value="1"/>
</dbReference>
<accession>A0A1F4UQ09</accession>